<keyword evidence="4 6" id="KW-1133">Transmembrane helix</keyword>
<feature type="transmembrane region" description="Helical" evidence="6">
    <location>
        <begin position="404"/>
        <end position="425"/>
    </location>
</feature>
<keyword evidence="5 6" id="KW-0472">Membrane</keyword>
<feature type="transmembrane region" description="Helical" evidence="6">
    <location>
        <begin position="371"/>
        <end position="392"/>
    </location>
</feature>
<gene>
    <name evidence="8" type="ORF">EG328_010446</name>
</gene>
<comment type="caution">
    <text evidence="8">The sequence shown here is derived from an EMBL/GenBank/DDBJ whole genome shotgun (WGS) entry which is preliminary data.</text>
</comment>
<dbReference type="AlphaFoldDB" id="A0A8H3Z2I8"/>
<feature type="transmembrane region" description="Helical" evidence="6">
    <location>
        <begin position="437"/>
        <end position="458"/>
    </location>
</feature>
<evidence type="ECO:0000256" key="3">
    <source>
        <dbReference type="ARBA" id="ARBA00022692"/>
    </source>
</evidence>
<proteinExistence type="predicted"/>
<dbReference type="EMBL" id="WNWS01000069">
    <property type="protein sequence ID" value="KAE9982899.1"/>
    <property type="molecule type" value="Genomic_DNA"/>
</dbReference>
<dbReference type="GO" id="GO:0016020">
    <property type="term" value="C:membrane"/>
    <property type="evidence" value="ECO:0007669"/>
    <property type="project" value="UniProtKB-SubCell"/>
</dbReference>
<feature type="transmembrane region" description="Helical" evidence="6">
    <location>
        <begin position="142"/>
        <end position="163"/>
    </location>
</feature>
<dbReference type="PROSITE" id="PS50850">
    <property type="entry name" value="MFS"/>
    <property type="match status" value="1"/>
</dbReference>
<feature type="transmembrane region" description="Helical" evidence="6">
    <location>
        <begin position="308"/>
        <end position="333"/>
    </location>
</feature>
<keyword evidence="2" id="KW-0813">Transport</keyword>
<evidence type="ECO:0000313" key="9">
    <source>
        <dbReference type="Proteomes" id="UP000447873"/>
    </source>
</evidence>
<dbReference type="Pfam" id="PF07690">
    <property type="entry name" value="MFS_1"/>
    <property type="match status" value="1"/>
</dbReference>
<dbReference type="InterPro" id="IPR020846">
    <property type="entry name" value="MFS_dom"/>
</dbReference>
<dbReference type="FunFam" id="1.20.1250.20:FF:000057">
    <property type="entry name" value="MFS general substrate transporter"/>
    <property type="match status" value="1"/>
</dbReference>
<dbReference type="FunFam" id="1.20.1250.20:FF:000013">
    <property type="entry name" value="MFS general substrate transporter"/>
    <property type="match status" value="1"/>
</dbReference>
<organism evidence="8 9">
    <name type="scientific">Venturia inaequalis</name>
    <name type="common">Apple scab fungus</name>
    <dbReference type="NCBI Taxonomy" id="5025"/>
    <lineage>
        <taxon>Eukaryota</taxon>
        <taxon>Fungi</taxon>
        <taxon>Dikarya</taxon>
        <taxon>Ascomycota</taxon>
        <taxon>Pezizomycotina</taxon>
        <taxon>Dothideomycetes</taxon>
        <taxon>Pleosporomycetidae</taxon>
        <taxon>Venturiales</taxon>
        <taxon>Venturiaceae</taxon>
        <taxon>Venturia</taxon>
    </lineage>
</organism>
<dbReference type="InterPro" id="IPR011701">
    <property type="entry name" value="MFS"/>
</dbReference>
<feature type="transmembrane region" description="Helical" evidence="6">
    <location>
        <begin position="345"/>
        <end position="365"/>
    </location>
</feature>
<dbReference type="GO" id="GO:0022857">
    <property type="term" value="F:transmembrane transporter activity"/>
    <property type="evidence" value="ECO:0007669"/>
    <property type="project" value="InterPro"/>
</dbReference>
<dbReference type="SUPFAM" id="SSF103473">
    <property type="entry name" value="MFS general substrate transporter"/>
    <property type="match status" value="1"/>
</dbReference>
<dbReference type="PANTHER" id="PTHR43791:SF84">
    <property type="entry name" value="TRANSPORTER, PUTATIVE (AFU_ORTHOLOGUE AFUA_3G09170)-RELATED"/>
    <property type="match status" value="1"/>
</dbReference>
<name>A0A8H3Z2I8_VENIN</name>
<evidence type="ECO:0000256" key="1">
    <source>
        <dbReference type="ARBA" id="ARBA00004141"/>
    </source>
</evidence>
<dbReference type="Gene3D" id="1.20.1250.20">
    <property type="entry name" value="MFS general substrate transporter like domains"/>
    <property type="match status" value="2"/>
</dbReference>
<feature type="transmembrane region" description="Helical" evidence="6">
    <location>
        <begin position="212"/>
        <end position="232"/>
    </location>
</feature>
<evidence type="ECO:0000256" key="6">
    <source>
        <dbReference type="SAM" id="Phobius"/>
    </source>
</evidence>
<feature type="domain" description="Major facilitator superfamily (MFS) profile" evidence="7">
    <location>
        <begin position="50"/>
        <end position="462"/>
    </location>
</feature>
<evidence type="ECO:0000256" key="4">
    <source>
        <dbReference type="ARBA" id="ARBA00022989"/>
    </source>
</evidence>
<protein>
    <recommendedName>
        <fullName evidence="7">Major facilitator superfamily (MFS) profile domain-containing protein</fullName>
    </recommendedName>
</protein>
<comment type="subcellular location">
    <subcellularLocation>
        <location evidence="1">Membrane</location>
        <topology evidence="1">Multi-pass membrane protein</topology>
    </subcellularLocation>
</comment>
<evidence type="ECO:0000313" key="8">
    <source>
        <dbReference type="EMBL" id="KAE9982899.1"/>
    </source>
</evidence>
<evidence type="ECO:0000256" key="5">
    <source>
        <dbReference type="ARBA" id="ARBA00023136"/>
    </source>
</evidence>
<feature type="transmembrane region" description="Helical" evidence="6">
    <location>
        <begin position="116"/>
        <end position="135"/>
    </location>
</feature>
<sequence>MELKSGTAHHIENASVNDELVQKLGTIDRFGAHVKTDPKEIALVKKLDLVQPILWLMYFFNFLDRNAMVNGKLNSLSKDLKLKGSEYNTCVSILFVGYLCGQVPSNMILNRVRPSWYMASFMAMWSIVSVLTYLVHDYKTMLVARFFLGITEAPFYPGALYMISQFYTKKEVATRMSFFYTGNILASAFSGLIAAGIFAGLDGVRGLAGWRWLFIIQGAFSIAVSFGAFALLPDSPLKTRWLTAQERELAHSRMVLDTTAHREEGSGVWTGLREAVGDYRTWIFCLMDNLHLSANGFKNFLPTAVKTLGFSTTVTLVLTCPPYLVAGVASIVVSWSSGRFNERTWHITVSKAIAILGFALSVGTLNTAARYVGIVLFVGATYGVNNIILGWTASTLGQTNEKKAVAIALANTLGNLASVYTPYLWPDSGAPRFLTAMLASIAFSVGVVICAWIMRIVLKRTNKKLQEQENVVTVYVY</sequence>
<evidence type="ECO:0000256" key="2">
    <source>
        <dbReference type="ARBA" id="ARBA00022448"/>
    </source>
</evidence>
<reference evidence="8 9" key="1">
    <citation type="submission" date="2018-12" db="EMBL/GenBank/DDBJ databases">
        <title>Venturia inaequalis Genome Resource.</title>
        <authorList>
            <person name="Lichtner F.J."/>
        </authorList>
    </citation>
    <scope>NUCLEOTIDE SEQUENCE [LARGE SCALE GENOMIC DNA]</scope>
    <source>
        <strain evidence="8 9">120213</strain>
    </source>
</reference>
<dbReference type="PANTHER" id="PTHR43791">
    <property type="entry name" value="PERMEASE-RELATED"/>
    <property type="match status" value="1"/>
</dbReference>
<feature type="transmembrane region" description="Helical" evidence="6">
    <location>
        <begin position="178"/>
        <end position="200"/>
    </location>
</feature>
<dbReference type="Proteomes" id="UP000447873">
    <property type="component" value="Unassembled WGS sequence"/>
</dbReference>
<dbReference type="InterPro" id="IPR036259">
    <property type="entry name" value="MFS_trans_sf"/>
</dbReference>
<keyword evidence="3 6" id="KW-0812">Transmembrane</keyword>
<accession>A0A8H3Z2I8</accession>
<evidence type="ECO:0000259" key="7">
    <source>
        <dbReference type="PROSITE" id="PS50850"/>
    </source>
</evidence>